<keyword evidence="2" id="KW-1185">Reference proteome</keyword>
<proteinExistence type="predicted"/>
<name>A0A4Y7ICG7_PAPSO</name>
<dbReference type="EMBL" id="CM010715">
    <property type="protein sequence ID" value="RZC46613.1"/>
    <property type="molecule type" value="Genomic_DNA"/>
</dbReference>
<dbReference type="Gramene" id="RZC46613">
    <property type="protein sequence ID" value="RZC46613"/>
    <property type="gene ID" value="C5167_039562"/>
</dbReference>
<evidence type="ECO:0000313" key="1">
    <source>
        <dbReference type="EMBL" id="RZC46613.1"/>
    </source>
</evidence>
<reference evidence="1 2" key="1">
    <citation type="journal article" date="2018" name="Science">
        <title>The opium poppy genome and morphinan production.</title>
        <authorList>
            <person name="Guo L."/>
            <person name="Winzer T."/>
            <person name="Yang X."/>
            <person name="Li Y."/>
            <person name="Ning Z."/>
            <person name="He Z."/>
            <person name="Teodor R."/>
            <person name="Lu Y."/>
            <person name="Bowser T.A."/>
            <person name="Graham I.A."/>
            <person name="Ye K."/>
        </authorList>
    </citation>
    <scope>NUCLEOTIDE SEQUENCE [LARGE SCALE GENOMIC DNA]</scope>
    <source>
        <strain evidence="2">cv. HN1</strain>
        <tissue evidence="1">Leaves</tissue>
    </source>
</reference>
<dbReference type="Proteomes" id="UP000316621">
    <property type="component" value="Chromosome 1"/>
</dbReference>
<gene>
    <name evidence="1" type="ORF">C5167_039562</name>
</gene>
<protein>
    <submittedName>
        <fullName evidence="1">Uncharacterized protein</fullName>
    </submittedName>
</protein>
<evidence type="ECO:0000313" key="2">
    <source>
        <dbReference type="Proteomes" id="UP000316621"/>
    </source>
</evidence>
<sequence>MSFCMCIMIKVVPLLDQMQPVQMNLMPHSLPAASNELTVSSENSKNLQIMSGITQIYSITYDRRAPEWVVMYACGTDITGDALKKCQLGVFRI</sequence>
<dbReference type="AlphaFoldDB" id="A0A4Y7ICG7"/>
<organism evidence="1 2">
    <name type="scientific">Papaver somniferum</name>
    <name type="common">Opium poppy</name>
    <dbReference type="NCBI Taxonomy" id="3469"/>
    <lineage>
        <taxon>Eukaryota</taxon>
        <taxon>Viridiplantae</taxon>
        <taxon>Streptophyta</taxon>
        <taxon>Embryophyta</taxon>
        <taxon>Tracheophyta</taxon>
        <taxon>Spermatophyta</taxon>
        <taxon>Magnoliopsida</taxon>
        <taxon>Ranunculales</taxon>
        <taxon>Papaveraceae</taxon>
        <taxon>Papaveroideae</taxon>
        <taxon>Papaver</taxon>
    </lineage>
</organism>
<accession>A0A4Y7ICG7</accession>